<dbReference type="PROSITE" id="PS51462">
    <property type="entry name" value="NUDIX"/>
    <property type="match status" value="1"/>
</dbReference>
<evidence type="ECO:0000313" key="3">
    <source>
        <dbReference type="Proteomes" id="UP000612956"/>
    </source>
</evidence>
<dbReference type="RefSeq" id="WP_188830610.1">
    <property type="nucleotide sequence ID" value="NZ_BMMW01000004.1"/>
</dbReference>
<dbReference type="PANTHER" id="PTHR21340">
    <property type="entry name" value="DIADENOSINE 5,5-P1,P4-TETRAPHOSPHATE PYROPHOSPHOHYDROLASE MUTT"/>
    <property type="match status" value="1"/>
</dbReference>
<name>A0A917VD33_9NOCA</name>
<evidence type="ECO:0000259" key="1">
    <source>
        <dbReference type="PROSITE" id="PS51462"/>
    </source>
</evidence>
<reference evidence="2" key="1">
    <citation type="journal article" date="2014" name="Int. J. Syst. Evol. Microbiol.">
        <title>Complete genome sequence of Corynebacterium casei LMG S-19264T (=DSM 44701T), isolated from a smear-ripened cheese.</title>
        <authorList>
            <consortium name="US DOE Joint Genome Institute (JGI-PGF)"/>
            <person name="Walter F."/>
            <person name="Albersmeier A."/>
            <person name="Kalinowski J."/>
            <person name="Ruckert C."/>
        </authorList>
    </citation>
    <scope>NUCLEOTIDE SEQUENCE</scope>
    <source>
        <strain evidence="2">CGMCC 4.7278</strain>
    </source>
</reference>
<reference evidence="2" key="2">
    <citation type="submission" date="2020-09" db="EMBL/GenBank/DDBJ databases">
        <authorList>
            <person name="Sun Q."/>
            <person name="Zhou Y."/>
        </authorList>
    </citation>
    <scope>NUCLEOTIDE SEQUENCE</scope>
    <source>
        <strain evidence="2">CGMCC 4.7278</strain>
    </source>
</reference>
<dbReference type="InterPro" id="IPR000086">
    <property type="entry name" value="NUDIX_hydrolase_dom"/>
</dbReference>
<dbReference type="EMBL" id="BMMW01000004">
    <property type="protein sequence ID" value="GGK64235.1"/>
    <property type="molecule type" value="Genomic_DNA"/>
</dbReference>
<dbReference type="AlphaFoldDB" id="A0A917VD33"/>
<keyword evidence="3" id="KW-1185">Reference proteome</keyword>
<organism evidence="2 3">
    <name type="scientific">Nocardia camponoti</name>
    <dbReference type="NCBI Taxonomy" id="1616106"/>
    <lineage>
        <taxon>Bacteria</taxon>
        <taxon>Bacillati</taxon>
        <taxon>Actinomycetota</taxon>
        <taxon>Actinomycetes</taxon>
        <taxon>Mycobacteriales</taxon>
        <taxon>Nocardiaceae</taxon>
        <taxon>Nocardia</taxon>
    </lineage>
</organism>
<dbReference type="InterPro" id="IPR015797">
    <property type="entry name" value="NUDIX_hydrolase-like_dom_sf"/>
</dbReference>
<accession>A0A917VD33</accession>
<feature type="domain" description="Nudix hydrolase" evidence="1">
    <location>
        <begin position="2"/>
        <end position="152"/>
    </location>
</feature>
<dbReference type="Gene3D" id="3.90.79.10">
    <property type="entry name" value="Nucleoside Triphosphate Pyrophosphohydrolase"/>
    <property type="match status" value="1"/>
</dbReference>
<dbReference type="GO" id="GO:0004081">
    <property type="term" value="F:bis(5'-nucleosyl)-tetraphosphatase (asymmetrical) activity"/>
    <property type="evidence" value="ECO:0007669"/>
    <property type="project" value="TreeGrafter"/>
</dbReference>
<dbReference type="GO" id="GO:0006167">
    <property type="term" value="P:AMP biosynthetic process"/>
    <property type="evidence" value="ECO:0007669"/>
    <property type="project" value="TreeGrafter"/>
</dbReference>
<proteinExistence type="predicted"/>
<sequence length="155" mass="16981">MTKIFSAGIVVFRRGDDGLEVLLGHMGGPFWARKDEAAWSIPKGEYLPDEEQPQAAAAREFVEELGLAVPEGEWLALGDVVYGRGKTLTAWAVEGDPDPSTIVPGTFEMEWPPRSGRVAVFPEIDRAAFFDIATATEKLVKGQRPLLARLAEELN</sequence>
<dbReference type="InterPro" id="IPR051325">
    <property type="entry name" value="Nudix_hydrolase_domain"/>
</dbReference>
<dbReference type="CDD" id="cd04662">
    <property type="entry name" value="NUDIX_Hydrolase"/>
    <property type="match status" value="1"/>
</dbReference>
<evidence type="ECO:0000313" key="2">
    <source>
        <dbReference type="EMBL" id="GGK64235.1"/>
    </source>
</evidence>
<dbReference type="Proteomes" id="UP000612956">
    <property type="component" value="Unassembled WGS sequence"/>
</dbReference>
<dbReference type="GO" id="GO:0006754">
    <property type="term" value="P:ATP biosynthetic process"/>
    <property type="evidence" value="ECO:0007669"/>
    <property type="project" value="TreeGrafter"/>
</dbReference>
<comment type="caution">
    <text evidence="2">The sequence shown here is derived from an EMBL/GenBank/DDBJ whole genome shotgun (WGS) entry which is preliminary data.</text>
</comment>
<dbReference type="PANTHER" id="PTHR21340:SF7">
    <property type="entry name" value="NUDIX HYDROLASE DOMAIN-CONTAINING PROTEIN"/>
    <property type="match status" value="1"/>
</dbReference>
<dbReference type="Pfam" id="PF00293">
    <property type="entry name" value="NUDIX"/>
    <property type="match status" value="1"/>
</dbReference>
<gene>
    <name evidence="2" type="ORF">GCM10011591_40640</name>
</gene>
<protein>
    <submittedName>
        <fullName evidence="2">DNA mismatch repair protein MutT</fullName>
    </submittedName>
</protein>
<dbReference type="SUPFAM" id="SSF55811">
    <property type="entry name" value="Nudix"/>
    <property type="match status" value="1"/>
</dbReference>